<dbReference type="GO" id="GO:0009313">
    <property type="term" value="P:oligosaccharide catabolic process"/>
    <property type="evidence" value="ECO:0007669"/>
    <property type="project" value="TreeGrafter"/>
</dbReference>
<dbReference type="GO" id="GO:0001733">
    <property type="term" value="F:galactosylceramide sulfotransferase activity"/>
    <property type="evidence" value="ECO:0007669"/>
    <property type="project" value="InterPro"/>
</dbReference>
<evidence type="ECO:0000256" key="4">
    <source>
        <dbReference type="ARBA" id="ARBA00012733"/>
    </source>
</evidence>
<feature type="domain" description="Sialidase" evidence="16">
    <location>
        <begin position="234"/>
        <end position="346"/>
    </location>
</feature>
<keyword evidence="11" id="KW-0472">Membrane</keyword>
<dbReference type="InterPro" id="IPR009729">
    <property type="entry name" value="Gal-3-0_sulfotransfrase"/>
</dbReference>
<evidence type="ECO:0000256" key="11">
    <source>
        <dbReference type="ARBA" id="ARBA00023136"/>
    </source>
</evidence>
<dbReference type="FunFam" id="2.120.10.10:FF:000006">
    <property type="entry name" value="Sialidase 4"/>
    <property type="match status" value="1"/>
</dbReference>
<evidence type="ECO:0000256" key="15">
    <source>
        <dbReference type="SAM" id="MobiDB-lite"/>
    </source>
</evidence>
<reference evidence="18" key="1">
    <citation type="submission" date="2025-08" db="UniProtKB">
        <authorList>
            <consortium name="RefSeq"/>
        </authorList>
    </citation>
    <scope>IDENTIFICATION</scope>
    <source>
        <tissue evidence="18">Kidney</tissue>
    </source>
</reference>
<comment type="similarity">
    <text evidence="3">Belongs to the glycosyl hydrolase 33 family.</text>
</comment>
<dbReference type="PANTHER" id="PTHR10628:SF22">
    <property type="entry name" value="SIALIDASE-4"/>
    <property type="match status" value="1"/>
</dbReference>
<keyword evidence="14" id="KW-0378">Hydrolase</keyword>
<dbReference type="GO" id="GO:0004308">
    <property type="term" value="F:exo-alpha-sialidase activity"/>
    <property type="evidence" value="ECO:0007669"/>
    <property type="project" value="UniProtKB-EC"/>
</dbReference>
<keyword evidence="17" id="KW-1185">Reference proteome</keyword>
<comment type="catalytic activity">
    <reaction evidence="1">
        <text>Hydrolysis of alpha-(2-&gt;3)-, alpha-(2-&gt;6)-, alpha-(2-&gt;8)- glycosidic linkages of terminal sialic acid residues in oligosaccharides, glycoproteins, glycolipids, colominic acid and synthetic substrates.</text>
        <dbReference type="EC" id="3.2.1.18"/>
    </reaction>
</comment>
<proteinExistence type="inferred from homology"/>
<dbReference type="CDD" id="cd15482">
    <property type="entry name" value="Sialidase_non-viral"/>
    <property type="match status" value="1"/>
</dbReference>
<dbReference type="GO" id="GO:0000139">
    <property type="term" value="C:Golgi membrane"/>
    <property type="evidence" value="ECO:0007669"/>
    <property type="project" value="UniProtKB-SubCell"/>
</dbReference>
<dbReference type="AlphaFoldDB" id="A0A6P3RIM8"/>
<sequence>MVEGVASHLSRQGAPAPPMALDRLRARPMGFWCPVSLLLDDATVLPKFSPTSFARLARALPAPQEEETREHRSLPTVRRTGAGLRTLSRSLGHSSCPCFGPSTGGHLLPQAGVHSGAGATPALGPSIMFLQTYKTASSTVLDVLFRLAETHNLSVALPAGSGFHLGYPWLFLARYAEGAERDGSRRRFSVMCSHLRFNLPERQAGAATAPQPALGFPAVPAVALPSRDNLQPLLSADWATFAVGPGHGIQLPSGRLLVPAYTYRVDRRECFGKICRTSPHAFAFYSDDHGQTWHHGGLVPNLRSGECQLAVVDGGQAGSVLYCNARSPLGSRVQAVSEDEGASFLPGELVPALAETARGCQGSIVGFPAPPTSQLPDEGWSVGSRKVPIFSSLCPGVQEPPEEGVGDTQGGGVLGGTEGCGSSPGDPGPGPGLSGNMAFLGPPAASSQSPTWLLYSHPTGRRARLHMGVRLSRSPLDPNSWTEPWVIYEGPSGYSDLASIGPTPQGALTFACLYESGAKVSYEEIAFCLFSLQEILRQLRPGPKPSPGGKSGERCRPS</sequence>
<keyword evidence="8" id="KW-0735">Signal-anchor</keyword>
<dbReference type="Pfam" id="PF06990">
    <property type="entry name" value="Gal-3-0_sulfotr"/>
    <property type="match status" value="1"/>
</dbReference>
<evidence type="ECO:0000256" key="1">
    <source>
        <dbReference type="ARBA" id="ARBA00000427"/>
    </source>
</evidence>
<dbReference type="SUPFAM" id="SSF50939">
    <property type="entry name" value="Sialidases"/>
    <property type="match status" value="1"/>
</dbReference>
<name>A0A6P3RIM8_PTEVA</name>
<evidence type="ECO:0000256" key="6">
    <source>
        <dbReference type="ARBA" id="ARBA00022692"/>
    </source>
</evidence>
<dbReference type="InterPro" id="IPR036278">
    <property type="entry name" value="Sialidase_sf"/>
</dbReference>
<keyword evidence="6" id="KW-0812">Transmembrane</keyword>
<feature type="compositionally biased region" description="Gly residues" evidence="15">
    <location>
        <begin position="407"/>
        <end position="419"/>
    </location>
</feature>
<evidence type="ECO:0000259" key="16">
    <source>
        <dbReference type="Pfam" id="PF13088"/>
    </source>
</evidence>
<organism evidence="17 18">
    <name type="scientific">Pteropus vampyrus</name>
    <name type="common">Large flying fox</name>
    <dbReference type="NCBI Taxonomy" id="132908"/>
    <lineage>
        <taxon>Eukaryota</taxon>
        <taxon>Metazoa</taxon>
        <taxon>Chordata</taxon>
        <taxon>Craniata</taxon>
        <taxon>Vertebrata</taxon>
        <taxon>Euteleostomi</taxon>
        <taxon>Mammalia</taxon>
        <taxon>Eutheria</taxon>
        <taxon>Laurasiatheria</taxon>
        <taxon>Chiroptera</taxon>
        <taxon>Yinpterochiroptera</taxon>
        <taxon>Pteropodoidea</taxon>
        <taxon>Pteropodidae</taxon>
        <taxon>Pteropodinae</taxon>
        <taxon>Pteropus</taxon>
    </lineage>
</organism>
<keyword evidence="10" id="KW-0333">Golgi apparatus</keyword>
<dbReference type="Proteomes" id="UP000515202">
    <property type="component" value="Unplaced"/>
</dbReference>
<keyword evidence="7" id="KW-0442">Lipid degradation</keyword>
<accession>A0A6P3RIM8</accession>
<feature type="region of interest" description="Disordered" evidence="15">
    <location>
        <begin position="398"/>
        <end position="434"/>
    </location>
</feature>
<evidence type="ECO:0000256" key="8">
    <source>
        <dbReference type="ARBA" id="ARBA00022968"/>
    </source>
</evidence>
<dbReference type="RefSeq" id="XP_011374598.1">
    <property type="nucleotide sequence ID" value="XM_011376296.1"/>
</dbReference>
<dbReference type="Pfam" id="PF13088">
    <property type="entry name" value="BNR_2"/>
    <property type="match status" value="1"/>
</dbReference>
<dbReference type="PANTHER" id="PTHR10628">
    <property type="entry name" value="SIALIDASE"/>
    <property type="match status" value="1"/>
</dbReference>
<evidence type="ECO:0000313" key="17">
    <source>
        <dbReference type="Proteomes" id="UP000515202"/>
    </source>
</evidence>
<keyword evidence="14" id="KW-0326">Glycosidase</keyword>
<keyword evidence="12" id="KW-0325">Glycoprotein</keyword>
<comment type="subcellular location">
    <subcellularLocation>
        <location evidence="2">Golgi apparatus membrane</location>
        <topology evidence="2">Single-pass type II membrane protein</topology>
    </subcellularLocation>
</comment>
<evidence type="ECO:0000256" key="14">
    <source>
        <dbReference type="ARBA" id="ARBA00023295"/>
    </source>
</evidence>
<protein>
    <recommendedName>
        <fullName evidence="4">exo-alpha-sialidase</fullName>
        <ecNumber evidence="4">3.2.1.18</ecNumber>
    </recommendedName>
</protein>
<evidence type="ECO:0000256" key="10">
    <source>
        <dbReference type="ARBA" id="ARBA00023034"/>
    </source>
</evidence>
<dbReference type="GeneID" id="105302986"/>
<gene>
    <name evidence="18" type="primary">NEU4</name>
</gene>
<dbReference type="InterPro" id="IPR011040">
    <property type="entry name" value="Sialidase"/>
</dbReference>
<evidence type="ECO:0000256" key="5">
    <source>
        <dbReference type="ARBA" id="ARBA00022679"/>
    </source>
</evidence>
<evidence type="ECO:0000313" key="18">
    <source>
        <dbReference type="RefSeq" id="XP_011374598.1"/>
    </source>
</evidence>
<keyword evidence="7" id="KW-0443">Lipid metabolism</keyword>
<evidence type="ECO:0000256" key="13">
    <source>
        <dbReference type="ARBA" id="ARBA00023277"/>
    </source>
</evidence>
<evidence type="ECO:0000256" key="9">
    <source>
        <dbReference type="ARBA" id="ARBA00022989"/>
    </source>
</evidence>
<dbReference type="InterPro" id="IPR026856">
    <property type="entry name" value="Sialidase_fam"/>
</dbReference>
<keyword evidence="9" id="KW-1133">Transmembrane helix</keyword>
<dbReference type="CTD" id="129807"/>
<dbReference type="Gene3D" id="2.120.10.10">
    <property type="match status" value="2"/>
</dbReference>
<dbReference type="EC" id="3.2.1.18" evidence="4"/>
<evidence type="ECO:0000256" key="7">
    <source>
        <dbReference type="ARBA" id="ARBA00022963"/>
    </source>
</evidence>
<evidence type="ECO:0000256" key="2">
    <source>
        <dbReference type="ARBA" id="ARBA00004323"/>
    </source>
</evidence>
<dbReference type="GO" id="GO:0006689">
    <property type="term" value="P:ganglioside catabolic process"/>
    <property type="evidence" value="ECO:0007669"/>
    <property type="project" value="TreeGrafter"/>
</dbReference>
<keyword evidence="13" id="KW-0119">Carbohydrate metabolism</keyword>
<dbReference type="KEGG" id="pvp:105302986"/>
<keyword evidence="5" id="KW-0808">Transferase</keyword>
<dbReference type="OrthoDB" id="2739686at2759"/>
<evidence type="ECO:0000256" key="3">
    <source>
        <dbReference type="ARBA" id="ARBA00009348"/>
    </source>
</evidence>
<evidence type="ECO:0000256" key="12">
    <source>
        <dbReference type="ARBA" id="ARBA00023180"/>
    </source>
</evidence>
<dbReference type="GO" id="GO:0009247">
    <property type="term" value="P:glycolipid biosynthetic process"/>
    <property type="evidence" value="ECO:0007669"/>
    <property type="project" value="InterPro"/>
</dbReference>